<organism evidence="1">
    <name type="scientific">mine drainage metagenome</name>
    <dbReference type="NCBI Taxonomy" id="410659"/>
    <lineage>
        <taxon>unclassified sequences</taxon>
        <taxon>metagenomes</taxon>
        <taxon>ecological metagenomes</taxon>
    </lineage>
</organism>
<evidence type="ECO:0000313" key="1">
    <source>
        <dbReference type="EMBL" id="OIR00841.1"/>
    </source>
</evidence>
<protein>
    <recommendedName>
        <fullName evidence="2">Flagellar protein FliL</fullName>
    </recommendedName>
</protein>
<dbReference type="AlphaFoldDB" id="A0A1J5RXH4"/>
<evidence type="ECO:0008006" key="2">
    <source>
        <dbReference type="Google" id="ProtNLM"/>
    </source>
</evidence>
<accession>A0A1J5RXH4</accession>
<dbReference type="EMBL" id="MLJW01000091">
    <property type="protein sequence ID" value="OIR00841.1"/>
    <property type="molecule type" value="Genomic_DNA"/>
</dbReference>
<gene>
    <name evidence="1" type="ORF">GALL_171790</name>
</gene>
<proteinExistence type="predicted"/>
<reference evidence="1" key="1">
    <citation type="submission" date="2016-10" db="EMBL/GenBank/DDBJ databases">
        <title>Sequence of Gallionella enrichment culture.</title>
        <authorList>
            <person name="Poehlein A."/>
            <person name="Muehling M."/>
            <person name="Daniel R."/>
        </authorList>
    </citation>
    <scope>NUCLEOTIDE SEQUENCE</scope>
</reference>
<name>A0A1J5RXH4_9ZZZZ</name>
<sequence length="143" mass="15729">MIARKTLLIGLGLSLLATSPVLAGEKRGRSNGPSNEISATVPANYIQLPRMRLTVAEDSTQQYRELELQAWITAKTPEETALLSSNKKKIAAAVKEDFLAYRWEAFSQPDTGMEIAKQVVSHAVQRAVGVTPSEVIMRELILH</sequence>
<comment type="caution">
    <text evidence="1">The sequence shown here is derived from an EMBL/GenBank/DDBJ whole genome shotgun (WGS) entry which is preliminary data.</text>
</comment>